<protein>
    <submittedName>
        <fullName evidence="10">SusC/RagA family TonB-linked outer membrane protein</fullName>
    </submittedName>
</protein>
<evidence type="ECO:0000313" key="11">
    <source>
        <dbReference type="Proteomes" id="UP000279860"/>
    </source>
</evidence>
<dbReference type="RefSeq" id="WP_124789343.1">
    <property type="nucleotide sequence ID" value="NZ_RQYN01000005.1"/>
</dbReference>
<evidence type="ECO:0000256" key="4">
    <source>
        <dbReference type="ARBA" id="ARBA00022692"/>
    </source>
</evidence>
<proteinExistence type="inferred from homology"/>
<reference evidence="10 11" key="1">
    <citation type="submission" date="2018-11" db="EMBL/GenBank/DDBJ databases">
        <title>Genomes From Bacteria Associated with the Canine Oral Cavity: a Test Case for Automated Genome-Based Taxonomic Assignment.</title>
        <authorList>
            <person name="Coil D.A."/>
            <person name="Jospin G."/>
            <person name="Darling A.E."/>
            <person name="Wallis C."/>
            <person name="Davis I.J."/>
            <person name="Harris S."/>
            <person name="Eisen J.A."/>
            <person name="Holcombe L.J."/>
            <person name="O'Flynn C."/>
        </authorList>
    </citation>
    <scope>NUCLEOTIDE SEQUENCE [LARGE SCALE GENOMIC DNA]</scope>
    <source>
        <strain evidence="10 11">OH1426_COT-023</strain>
    </source>
</reference>
<dbReference type="InterPro" id="IPR023997">
    <property type="entry name" value="TonB-dep_OMP_SusC/RagA_CS"/>
</dbReference>
<dbReference type="Pfam" id="PF07715">
    <property type="entry name" value="Plug"/>
    <property type="match status" value="1"/>
</dbReference>
<feature type="chain" id="PRO_5018030160" evidence="8">
    <location>
        <begin position="27"/>
        <end position="1043"/>
    </location>
</feature>
<evidence type="ECO:0000256" key="8">
    <source>
        <dbReference type="SAM" id="SignalP"/>
    </source>
</evidence>
<evidence type="ECO:0000313" key="10">
    <source>
        <dbReference type="EMBL" id="RRD78372.1"/>
    </source>
</evidence>
<organism evidence="10 11">
    <name type="scientific">Tannerella forsythia</name>
    <name type="common">Bacteroides forsythus</name>
    <dbReference type="NCBI Taxonomy" id="28112"/>
    <lineage>
        <taxon>Bacteria</taxon>
        <taxon>Pseudomonadati</taxon>
        <taxon>Bacteroidota</taxon>
        <taxon>Bacteroidia</taxon>
        <taxon>Bacteroidales</taxon>
        <taxon>Tannerellaceae</taxon>
        <taxon>Tannerella</taxon>
    </lineage>
</organism>
<dbReference type="SUPFAM" id="SSF49464">
    <property type="entry name" value="Carboxypeptidase regulatory domain-like"/>
    <property type="match status" value="1"/>
</dbReference>
<dbReference type="InterPro" id="IPR039426">
    <property type="entry name" value="TonB-dep_rcpt-like"/>
</dbReference>
<comment type="caution">
    <text evidence="10">The sequence shown here is derived from an EMBL/GenBank/DDBJ whole genome shotgun (WGS) entry which is preliminary data.</text>
</comment>
<dbReference type="Gene3D" id="2.60.40.1120">
    <property type="entry name" value="Carboxypeptidase-like, regulatory domain"/>
    <property type="match status" value="1"/>
</dbReference>
<gene>
    <name evidence="10" type="ORF">EII41_02880</name>
</gene>
<dbReference type="InterPro" id="IPR008969">
    <property type="entry name" value="CarboxyPept-like_regulatory"/>
</dbReference>
<evidence type="ECO:0000256" key="2">
    <source>
        <dbReference type="ARBA" id="ARBA00022448"/>
    </source>
</evidence>
<keyword evidence="5 7" id="KW-0472">Membrane</keyword>
<dbReference type="InterPro" id="IPR037066">
    <property type="entry name" value="Plug_dom_sf"/>
</dbReference>
<dbReference type="PROSITE" id="PS52016">
    <property type="entry name" value="TONB_DEPENDENT_REC_3"/>
    <property type="match status" value="1"/>
</dbReference>
<dbReference type="InterPro" id="IPR012910">
    <property type="entry name" value="Plug_dom"/>
</dbReference>
<feature type="domain" description="TonB-dependent receptor plug" evidence="9">
    <location>
        <begin position="123"/>
        <end position="247"/>
    </location>
</feature>
<dbReference type="InterPro" id="IPR023996">
    <property type="entry name" value="TonB-dep_OMP_SusC/RagA"/>
</dbReference>
<dbReference type="SUPFAM" id="SSF56935">
    <property type="entry name" value="Porins"/>
    <property type="match status" value="1"/>
</dbReference>
<dbReference type="GO" id="GO:0009279">
    <property type="term" value="C:cell outer membrane"/>
    <property type="evidence" value="ECO:0007669"/>
    <property type="project" value="UniProtKB-SubCell"/>
</dbReference>
<evidence type="ECO:0000256" key="6">
    <source>
        <dbReference type="ARBA" id="ARBA00023237"/>
    </source>
</evidence>
<keyword evidence="4 7" id="KW-0812">Transmembrane</keyword>
<dbReference type="NCBIfam" id="TIGR04057">
    <property type="entry name" value="SusC_RagA_signa"/>
    <property type="match status" value="1"/>
</dbReference>
<keyword evidence="8" id="KW-0732">Signal</keyword>
<evidence type="ECO:0000256" key="1">
    <source>
        <dbReference type="ARBA" id="ARBA00004571"/>
    </source>
</evidence>
<accession>A0A3P1Z4S8</accession>
<feature type="signal peptide" evidence="8">
    <location>
        <begin position="1"/>
        <end position="26"/>
    </location>
</feature>
<comment type="subcellular location">
    <subcellularLocation>
        <location evidence="1 7">Cell outer membrane</location>
        <topology evidence="1 7">Multi-pass membrane protein</topology>
    </subcellularLocation>
</comment>
<sequence length="1043" mass="113636">MKVKKLFGARGLLTLLLCISTLSLSAQTITVRGTVTDRNNEPLIGATVSVAGSTNQGTITDYDGKYTLTDVRSNASLMFSYVGMKAQTVAVNGQTTINVTLEEDSEMLGEVVVTALGIKREKKSLGYALQEIKGDEIIQSREVNMANALSGKIAGLQVVKGSNGVGGSSKIVLRGNNSLTGDNQPLIVVDGVPMDNFTGASNNDFWNPSMDMGNGLGDLNPEDIASLSVLKGASAAALYGSRAGNGVILITTKTGSAQKGLGVTFSSTTGFESVFMIPEVQNVFGQGSNGVYDPESGSSWGAKIEGQEVEKWDKSKAPHQNYDNIGNFMRTGINTQNSVALSRQLGKSSSLYSSLTHSLNNDIAPGSKLERLNLISRFVAGFGKDNRWTADVKIQYINTSVHNRPIGGNKGENFWSTVLTMPSTIDIREFEAGVNEFGNHIWYNPKSGLNPYWAYRYNINDDNRDRFLMNGSLKYQITDWLSAEIKAGTDLYTTNTEGKTYGKGPLTSTGKYSLGKNVFNETNLSYLFSASKDDLFGKVGMAATFGGNLMRRENSSISSSTGELEVPNLFSLNNAKGHPGVSQGYGLHKINSLYGTLQFNYDKYLFLDFTGRNDWSSTLSKANRSFFYPSVSTSFVFSELLQKTESLPWLTYGKLRASYAAVGNDMGPYQLYNFFNIGKDPNGNTTASRNGVLYNDNVKNELIKSTEIGIEAKFFNNRLGFDLAFYKSNATNQLLNIPINPLSGYNAKKINAGDIENKGFELMINARPVDSRDFAWDLSANIAKNINTVVELSDEVTQYGLGQGFENIQILAAKGERYGVIYGSKYARVEDEKSEHYGKIIVDENGIPTAADGSHYLGDQQPNLLLGLTNTFTYKNLSLSVLLDARFGGKIYSYTNYLLKSNGRSAATVVNGERANIVYDGVVKQGDQYVPNTKEVSSQVFWTTLAGRSNRNVGITEDNLFDATNIRIRNIALNYQVPFKYAQLIGAQGAKVGVSANNLWMIASHLNGVDPESVYATGSNAVGLESLSPPTTRSFYFNLSVSF</sequence>
<dbReference type="Pfam" id="PF13715">
    <property type="entry name" value="CarbopepD_reg_2"/>
    <property type="match status" value="1"/>
</dbReference>
<dbReference type="Gene3D" id="2.170.130.10">
    <property type="entry name" value="TonB-dependent receptor, plug domain"/>
    <property type="match status" value="1"/>
</dbReference>
<dbReference type="AlphaFoldDB" id="A0A3P1Z4S8"/>
<name>A0A3P1Z4S8_TANFO</name>
<keyword evidence="6 7" id="KW-0998">Cell outer membrane</keyword>
<evidence type="ECO:0000256" key="7">
    <source>
        <dbReference type="PROSITE-ProRule" id="PRU01360"/>
    </source>
</evidence>
<dbReference type="EMBL" id="RQYN01000005">
    <property type="protein sequence ID" value="RRD78372.1"/>
    <property type="molecule type" value="Genomic_DNA"/>
</dbReference>
<dbReference type="FunFam" id="2.60.40.1120:FF:000003">
    <property type="entry name" value="Outer membrane protein Omp121"/>
    <property type="match status" value="1"/>
</dbReference>
<dbReference type="InterPro" id="IPR036942">
    <property type="entry name" value="Beta-barrel_TonB_sf"/>
</dbReference>
<evidence type="ECO:0000259" key="9">
    <source>
        <dbReference type="Pfam" id="PF07715"/>
    </source>
</evidence>
<dbReference type="Proteomes" id="UP000279860">
    <property type="component" value="Unassembled WGS sequence"/>
</dbReference>
<dbReference type="NCBIfam" id="TIGR04056">
    <property type="entry name" value="OMP_RagA_SusC"/>
    <property type="match status" value="1"/>
</dbReference>
<evidence type="ECO:0000256" key="3">
    <source>
        <dbReference type="ARBA" id="ARBA00022452"/>
    </source>
</evidence>
<evidence type="ECO:0000256" key="5">
    <source>
        <dbReference type="ARBA" id="ARBA00023136"/>
    </source>
</evidence>
<keyword evidence="2 7" id="KW-0813">Transport</keyword>
<comment type="similarity">
    <text evidence="7">Belongs to the TonB-dependent receptor family.</text>
</comment>
<dbReference type="Gene3D" id="2.40.170.20">
    <property type="entry name" value="TonB-dependent receptor, beta-barrel domain"/>
    <property type="match status" value="1"/>
</dbReference>
<keyword evidence="3 7" id="KW-1134">Transmembrane beta strand</keyword>